<organism evidence="2 3">
    <name type="scientific">Anaeramoeba flamelloides</name>
    <dbReference type="NCBI Taxonomy" id="1746091"/>
    <lineage>
        <taxon>Eukaryota</taxon>
        <taxon>Metamonada</taxon>
        <taxon>Anaeramoebidae</taxon>
        <taxon>Anaeramoeba</taxon>
    </lineage>
</organism>
<proteinExistence type="predicted"/>
<dbReference type="EMBL" id="JANTQA010000023">
    <property type="protein sequence ID" value="KAJ3444747.1"/>
    <property type="molecule type" value="Genomic_DNA"/>
</dbReference>
<name>A0AAV7ZS18_9EUKA</name>
<protein>
    <submittedName>
        <fullName evidence="2">Intimal thickness receptor-related</fullName>
    </submittedName>
</protein>
<reference evidence="2" key="1">
    <citation type="submission" date="2022-08" db="EMBL/GenBank/DDBJ databases">
        <title>Novel sulphate-reducing endosymbionts in the free-living metamonad Anaeramoeba.</title>
        <authorList>
            <person name="Jerlstrom-Hultqvist J."/>
            <person name="Cepicka I."/>
            <person name="Gallot-Lavallee L."/>
            <person name="Salas-Leiva D."/>
            <person name="Curtis B.A."/>
            <person name="Zahonova K."/>
            <person name="Pipaliya S."/>
            <person name="Dacks J."/>
            <person name="Roger A.J."/>
        </authorList>
    </citation>
    <scope>NUCLEOTIDE SEQUENCE</scope>
    <source>
        <strain evidence="2">Busselton2</strain>
    </source>
</reference>
<comment type="caution">
    <text evidence="2">The sequence shown here is derived from an EMBL/GenBank/DDBJ whole genome shotgun (WGS) entry which is preliminary data.</text>
</comment>
<dbReference type="Proteomes" id="UP001146793">
    <property type="component" value="Unassembled WGS sequence"/>
</dbReference>
<dbReference type="PANTHER" id="PTHR23252:SF24">
    <property type="entry name" value="TRANSMEMBRANE PROTEIN 145"/>
    <property type="match status" value="1"/>
</dbReference>
<feature type="chain" id="PRO_5043922326" evidence="1">
    <location>
        <begin position="24"/>
        <end position="194"/>
    </location>
</feature>
<keyword evidence="2" id="KW-0675">Receptor</keyword>
<keyword evidence="1" id="KW-0732">Signal</keyword>
<dbReference type="AlphaFoldDB" id="A0AAV7ZS18"/>
<feature type="signal peptide" evidence="1">
    <location>
        <begin position="1"/>
        <end position="23"/>
    </location>
</feature>
<sequence length="194" mass="22381">MHKSLKFLSIILLILLISNPSTALRLEGSWKRSTNWDFFTRFCFDKSSQSYGNISWVVETKNPLILSCYDDQKGSWDSISNKDSCVQKNNKAKTNRNVHNRVLSFEKFYDTKESHMWYFSLSDCNSDSITIESMQVHIWNPMSSKLMQEFSCDQQGFTTEEAQELKSGSDWAALADEVESYSSLSSNSEEDEKL</sequence>
<accession>A0AAV7ZS18</accession>
<gene>
    <name evidence="2" type="ORF">M0812_10608</name>
</gene>
<evidence type="ECO:0000313" key="3">
    <source>
        <dbReference type="Proteomes" id="UP001146793"/>
    </source>
</evidence>
<evidence type="ECO:0000313" key="2">
    <source>
        <dbReference type="EMBL" id="KAJ3444747.1"/>
    </source>
</evidence>
<dbReference type="InterPro" id="IPR047831">
    <property type="entry name" value="GPR180/TMEM145"/>
</dbReference>
<evidence type="ECO:0000256" key="1">
    <source>
        <dbReference type="SAM" id="SignalP"/>
    </source>
</evidence>
<dbReference type="PANTHER" id="PTHR23252">
    <property type="entry name" value="INTIMAL THICKNESS RECEPTOR-RELATED"/>
    <property type="match status" value="1"/>
</dbReference>